<comment type="subcellular location">
    <subcellularLocation>
        <location evidence="8">Cytoplasm</location>
    </subcellularLocation>
</comment>
<name>A0ABW3D5K7_9BACL</name>
<comment type="subunit">
    <text evidence="8">Homodimer.</text>
</comment>
<dbReference type="InterPro" id="IPR003721">
    <property type="entry name" value="Pantoate_ligase"/>
</dbReference>
<comment type="miscellaneous">
    <text evidence="8">The reaction proceeds by a bi uni uni bi ping pong mechanism.</text>
</comment>
<organism evidence="9 10">
    <name type="scientific">Paenibacillus residui</name>
    <dbReference type="NCBI Taxonomy" id="629724"/>
    <lineage>
        <taxon>Bacteria</taxon>
        <taxon>Bacillati</taxon>
        <taxon>Bacillota</taxon>
        <taxon>Bacilli</taxon>
        <taxon>Bacillales</taxon>
        <taxon>Paenibacillaceae</taxon>
        <taxon>Paenibacillus</taxon>
    </lineage>
</organism>
<dbReference type="PANTHER" id="PTHR21299:SF1">
    <property type="entry name" value="PANTOATE--BETA-ALANINE LIGASE"/>
    <property type="match status" value="1"/>
</dbReference>
<evidence type="ECO:0000256" key="1">
    <source>
        <dbReference type="ARBA" id="ARBA00004990"/>
    </source>
</evidence>
<evidence type="ECO:0000313" key="9">
    <source>
        <dbReference type="EMBL" id="MFD0867816.1"/>
    </source>
</evidence>
<dbReference type="Gene3D" id="3.30.1300.10">
    <property type="entry name" value="Pantoate-beta-alanine ligase, C-terminal domain"/>
    <property type="match status" value="1"/>
</dbReference>
<dbReference type="EMBL" id="JBHTIU010000003">
    <property type="protein sequence ID" value="MFD0867816.1"/>
    <property type="molecule type" value="Genomic_DNA"/>
</dbReference>
<keyword evidence="5 8" id="KW-0547">Nucleotide-binding</keyword>
<feature type="binding site" evidence="8">
    <location>
        <position position="182"/>
    </location>
    <ligand>
        <name>ATP</name>
        <dbReference type="ChEBI" id="CHEBI:30616"/>
    </ligand>
</feature>
<dbReference type="Proteomes" id="UP001597120">
    <property type="component" value="Unassembled WGS sequence"/>
</dbReference>
<evidence type="ECO:0000256" key="4">
    <source>
        <dbReference type="ARBA" id="ARBA00022655"/>
    </source>
</evidence>
<dbReference type="InterPro" id="IPR004821">
    <property type="entry name" value="Cyt_trans-like"/>
</dbReference>
<comment type="caution">
    <text evidence="9">The sequence shown here is derived from an EMBL/GenBank/DDBJ whole genome shotgun (WGS) entry which is preliminary data.</text>
</comment>
<evidence type="ECO:0000256" key="7">
    <source>
        <dbReference type="ARBA" id="ARBA00048258"/>
    </source>
</evidence>
<keyword evidence="3 8" id="KW-0436">Ligase</keyword>
<comment type="pathway">
    <text evidence="1 8">Cofactor biosynthesis; (R)-pantothenate biosynthesis; (R)-pantothenate from (R)-pantoate and beta-alanine: step 1/1.</text>
</comment>
<evidence type="ECO:0000256" key="8">
    <source>
        <dbReference type="HAMAP-Rule" id="MF_00158"/>
    </source>
</evidence>
<evidence type="ECO:0000313" key="10">
    <source>
        <dbReference type="Proteomes" id="UP001597120"/>
    </source>
</evidence>
<keyword evidence="6 8" id="KW-0067">ATP-binding</keyword>
<gene>
    <name evidence="8 9" type="primary">panC</name>
    <name evidence="9" type="ORF">ACFQ03_01465</name>
</gene>
<dbReference type="Gene3D" id="3.40.50.620">
    <property type="entry name" value="HUPs"/>
    <property type="match status" value="1"/>
</dbReference>
<dbReference type="GO" id="GO:0004592">
    <property type="term" value="F:pantoate-beta-alanine ligase activity"/>
    <property type="evidence" value="ECO:0007669"/>
    <property type="project" value="UniProtKB-EC"/>
</dbReference>
<dbReference type="InterPro" id="IPR014729">
    <property type="entry name" value="Rossmann-like_a/b/a_fold"/>
</dbReference>
<dbReference type="HAMAP" id="MF_00158">
    <property type="entry name" value="PanC"/>
    <property type="match status" value="1"/>
</dbReference>
<evidence type="ECO:0000256" key="6">
    <source>
        <dbReference type="ARBA" id="ARBA00022840"/>
    </source>
</evidence>
<dbReference type="PANTHER" id="PTHR21299">
    <property type="entry name" value="CYTIDYLATE KINASE/PANTOATE-BETA-ALANINE LIGASE"/>
    <property type="match status" value="1"/>
</dbReference>
<dbReference type="Pfam" id="PF02569">
    <property type="entry name" value="Pantoate_ligase"/>
    <property type="match status" value="1"/>
</dbReference>
<dbReference type="CDD" id="cd00560">
    <property type="entry name" value="PanC"/>
    <property type="match status" value="1"/>
</dbReference>
<dbReference type="NCBIfam" id="TIGR00125">
    <property type="entry name" value="cyt_tran_rel"/>
    <property type="match status" value="1"/>
</dbReference>
<evidence type="ECO:0000256" key="5">
    <source>
        <dbReference type="ARBA" id="ARBA00022741"/>
    </source>
</evidence>
<protein>
    <recommendedName>
        <fullName evidence="8">Pantothenate synthetase</fullName>
        <shortName evidence="8">PS</shortName>
        <ecNumber evidence="8">6.3.2.1</ecNumber>
    </recommendedName>
    <alternativeName>
        <fullName evidence="8">Pantoate--beta-alanine ligase</fullName>
    </alternativeName>
    <alternativeName>
        <fullName evidence="8">Pantoate-activating enzyme</fullName>
    </alternativeName>
</protein>
<accession>A0ABW3D5K7</accession>
<evidence type="ECO:0000256" key="2">
    <source>
        <dbReference type="ARBA" id="ARBA00009256"/>
    </source>
</evidence>
<feature type="active site" description="Proton donor" evidence="8">
    <location>
        <position position="43"/>
    </location>
</feature>
<comment type="function">
    <text evidence="8">Catalyzes the condensation of pantoate with beta-alanine in an ATP-dependent reaction via a pantoyl-adenylate intermediate.</text>
</comment>
<feature type="binding site" evidence="8">
    <location>
        <position position="67"/>
    </location>
    <ligand>
        <name>(R)-pantoate</name>
        <dbReference type="ChEBI" id="CHEBI:15980"/>
    </ligand>
</feature>
<dbReference type="RefSeq" id="WP_144933287.1">
    <property type="nucleotide sequence ID" value="NZ_JBHTIU010000003.1"/>
</dbReference>
<keyword evidence="8" id="KW-0963">Cytoplasm</keyword>
<evidence type="ECO:0000256" key="3">
    <source>
        <dbReference type="ARBA" id="ARBA00022598"/>
    </source>
</evidence>
<dbReference type="EC" id="6.3.2.1" evidence="8"/>
<feature type="binding site" evidence="8">
    <location>
        <position position="67"/>
    </location>
    <ligand>
        <name>beta-alanine</name>
        <dbReference type="ChEBI" id="CHEBI:57966"/>
    </ligand>
</feature>
<feature type="binding site" evidence="8">
    <location>
        <begin position="153"/>
        <end position="156"/>
    </location>
    <ligand>
        <name>ATP</name>
        <dbReference type="ChEBI" id="CHEBI:30616"/>
    </ligand>
</feature>
<feature type="binding site" evidence="8">
    <location>
        <position position="159"/>
    </location>
    <ligand>
        <name>(R)-pantoate</name>
        <dbReference type="ChEBI" id="CHEBI:15980"/>
    </ligand>
</feature>
<comment type="catalytic activity">
    <reaction evidence="7 8">
        <text>(R)-pantoate + beta-alanine + ATP = (R)-pantothenate + AMP + diphosphate + H(+)</text>
        <dbReference type="Rhea" id="RHEA:10912"/>
        <dbReference type="ChEBI" id="CHEBI:15378"/>
        <dbReference type="ChEBI" id="CHEBI:15980"/>
        <dbReference type="ChEBI" id="CHEBI:29032"/>
        <dbReference type="ChEBI" id="CHEBI:30616"/>
        <dbReference type="ChEBI" id="CHEBI:33019"/>
        <dbReference type="ChEBI" id="CHEBI:57966"/>
        <dbReference type="ChEBI" id="CHEBI:456215"/>
        <dbReference type="EC" id="6.3.2.1"/>
    </reaction>
</comment>
<sequence length="307" mass="34583">MMIIKTIEEMRSKVAERRRQAGKDEKESRIGFVPTLGYLHKGHASLLKRAREECGTVVLSIFVNPLQFGPNEDFERYPRDPERDSAIAEQEGVDFIFMPDVTEMYPQKILTTVSVSGITEGLCGASRPGHFDGVATVVTKLFNIVQPDRAYFGMKDVQQVAVIQQMVRDLNMNVEIIPCPTLREEDGLALSSRNVYLSAEERTQALVLQLSLNEAEEWVRQPGIRSRELRQNIISRIATAPLAEIDYVEIVSYPSFLPLEDEEPVTAAVNDGQLLIALAVRFGQTRLIDNRLYSLGDQDTKEEANRV</sequence>
<keyword evidence="4 8" id="KW-0566">Pantothenate biosynthesis</keyword>
<reference evidence="10" key="1">
    <citation type="journal article" date="2019" name="Int. J. Syst. Evol. Microbiol.">
        <title>The Global Catalogue of Microorganisms (GCM) 10K type strain sequencing project: providing services to taxonomists for standard genome sequencing and annotation.</title>
        <authorList>
            <consortium name="The Broad Institute Genomics Platform"/>
            <consortium name="The Broad Institute Genome Sequencing Center for Infectious Disease"/>
            <person name="Wu L."/>
            <person name="Ma J."/>
        </authorList>
    </citation>
    <scope>NUCLEOTIDE SEQUENCE [LARGE SCALE GENOMIC DNA]</scope>
    <source>
        <strain evidence="10">CCUG 57263</strain>
    </source>
</reference>
<dbReference type="SUPFAM" id="SSF52374">
    <property type="entry name" value="Nucleotidylyl transferase"/>
    <property type="match status" value="1"/>
</dbReference>
<dbReference type="NCBIfam" id="TIGR00018">
    <property type="entry name" value="panC"/>
    <property type="match status" value="1"/>
</dbReference>
<dbReference type="InterPro" id="IPR042176">
    <property type="entry name" value="Pantoate_ligase_C"/>
</dbReference>
<keyword evidence="10" id="KW-1185">Reference proteome</keyword>
<feature type="binding site" evidence="8">
    <location>
        <begin position="190"/>
        <end position="193"/>
    </location>
    <ligand>
        <name>ATP</name>
        <dbReference type="ChEBI" id="CHEBI:30616"/>
    </ligand>
</feature>
<comment type="similarity">
    <text evidence="2 8">Belongs to the pantothenate synthetase family.</text>
</comment>
<comment type="caution">
    <text evidence="8">Lacks conserved residue(s) required for the propagation of feature annotation.</text>
</comment>
<proteinExistence type="inferred from homology"/>